<dbReference type="InterPro" id="IPR001245">
    <property type="entry name" value="Ser-Thr/Tyr_kinase_cat_dom"/>
</dbReference>
<feature type="domain" description="Protein kinase" evidence="5">
    <location>
        <begin position="116"/>
        <end position="394"/>
    </location>
</feature>
<accession>A0A2Z6RU64</accession>
<dbReference type="GO" id="GO:0004674">
    <property type="term" value="F:protein serine/threonine kinase activity"/>
    <property type="evidence" value="ECO:0007669"/>
    <property type="project" value="TreeGrafter"/>
</dbReference>
<keyword evidence="4" id="KW-0067">ATP-binding</keyword>
<dbReference type="Pfam" id="PF07714">
    <property type="entry name" value="PK_Tyr_Ser-Thr"/>
    <property type="match status" value="1"/>
</dbReference>
<evidence type="ECO:0000256" key="3">
    <source>
        <dbReference type="ARBA" id="ARBA00022777"/>
    </source>
</evidence>
<gene>
    <name evidence="7" type="ORF">RCL2_002857900</name>
    <name evidence="6" type="ORF">RclHR1_00390024</name>
</gene>
<reference evidence="7" key="2">
    <citation type="submission" date="2019-10" db="EMBL/GenBank/DDBJ databases">
        <title>Conservation and host-specific expression of non-tandemly repeated heterogenous ribosome RNA gene in arbuscular mycorrhizal fungi.</title>
        <authorList>
            <person name="Maeda T."/>
            <person name="Kobayashi Y."/>
            <person name="Nakagawa T."/>
            <person name="Ezawa T."/>
            <person name="Yamaguchi K."/>
            <person name="Bino T."/>
            <person name="Nishimoto Y."/>
            <person name="Shigenobu S."/>
            <person name="Kawaguchi M."/>
        </authorList>
    </citation>
    <scope>NUCLEOTIDE SEQUENCE</scope>
    <source>
        <strain evidence="7">HR1</strain>
    </source>
</reference>
<keyword evidence="3 7" id="KW-0418">Kinase</keyword>
<protein>
    <submittedName>
        <fullName evidence="7">Kinase-like domain-containing protein</fullName>
    </submittedName>
</protein>
<evidence type="ECO:0000256" key="1">
    <source>
        <dbReference type="ARBA" id="ARBA00022679"/>
    </source>
</evidence>
<reference evidence="6 8" key="1">
    <citation type="submission" date="2017-11" db="EMBL/GenBank/DDBJ databases">
        <title>The genome of Rhizophagus clarus HR1 reveals common genetic basis of auxotrophy among arbuscular mycorrhizal fungi.</title>
        <authorList>
            <person name="Kobayashi Y."/>
        </authorList>
    </citation>
    <scope>NUCLEOTIDE SEQUENCE [LARGE SCALE GENOMIC DNA]</scope>
    <source>
        <strain evidence="6 8">HR1</strain>
    </source>
</reference>
<dbReference type="PROSITE" id="PS50011">
    <property type="entry name" value="PROTEIN_KINASE_DOM"/>
    <property type="match status" value="1"/>
</dbReference>
<proteinExistence type="predicted"/>
<evidence type="ECO:0000313" key="8">
    <source>
        <dbReference type="Proteomes" id="UP000247702"/>
    </source>
</evidence>
<keyword evidence="8" id="KW-1185">Reference proteome</keyword>
<dbReference type="PANTHER" id="PTHR44329">
    <property type="entry name" value="SERINE/THREONINE-PROTEIN KINASE TNNI3K-RELATED"/>
    <property type="match status" value="1"/>
</dbReference>
<dbReference type="InterPro" id="IPR000719">
    <property type="entry name" value="Prot_kinase_dom"/>
</dbReference>
<dbReference type="AlphaFoldDB" id="A0A2Z6RU64"/>
<evidence type="ECO:0000313" key="6">
    <source>
        <dbReference type="EMBL" id="GBC00570.1"/>
    </source>
</evidence>
<dbReference type="EMBL" id="BEXD01003223">
    <property type="protein sequence ID" value="GBC00570.1"/>
    <property type="molecule type" value="Genomic_DNA"/>
</dbReference>
<dbReference type="SUPFAM" id="SSF56112">
    <property type="entry name" value="Protein kinase-like (PK-like)"/>
    <property type="match status" value="1"/>
</dbReference>
<dbReference type="GO" id="GO:0005524">
    <property type="term" value="F:ATP binding"/>
    <property type="evidence" value="ECO:0007669"/>
    <property type="project" value="UniProtKB-KW"/>
</dbReference>
<name>A0A2Z6RU64_9GLOM</name>
<evidence type="ECO:0000256" key="4">
    <source>
        <dbReference type="ARBA" id="ARBA00022840"/>
    </source>
</evidence>
<keyword evidence="2" id="KW-0547">Nucleotide-binding</keyword>
<dbReference type="PANTHER" id="PTHR44329:SF288">
    <property type="entry name" value="MITOGEN-ACTIVATED PROTEIN KINASE KINASE KINASE 20"/>
    <property type="match status" value="1"/>
</dbReference>
<dbReference type="InterPro" id="IPR051681">
    <property type="entry name" value="Ser/Thr_Kinases-Pseudokinases"/>
</dbReference>
<keyword evidence="1" id="KW-0808">Transferase</keyword>
<dbReference type="InterPro" id="IPR011009">
    <property type="entry name" value="Kinase-like_dom_sf"/>
</dbReference>
<evidence type="ECO:0000313" key="7">
    <source>
        <dbReference type="EMBL" id="GET02198.1"/>
    </source>
</evidence>
<dbReference type="OrthoDB" id="346907at2759"/>
<evidence type="ECO:0000256" key="2">
    <source>
        <dbReference type="ARBA" id="ARBA00022741"/>
    </source>
</evidence>
<dbReference type="Proteomes" id="UP000615446">
    <property type="component" value="Unassembled WGS sequence"/>
</dbReference>
<dbReference type="Proteomes" id="UP000247702">
    <property type="component" value="Unassembled WGS sequence"/>
</dbReference>
<organism evidence="6 8">
    <name type="scientific">Rhizophagus clarus</name>
    <dbReference type="NCBI Taxonomy" id="94130"/>
    <lineage>
        <taxon>Eukaryota</taxon>
        <taxon>Fungi</taxon>
        <taxon>Fungi incertae sedis</taxon>
        <taxon>Mucoromycota</taxon>
        <taxon>Glomeromycotina</taxon>
        <taxon>Glomeromycetes</taxon>
        <taxon>Glomerales</taxon>
        <taxon>Glomeraceae</taxon>
        <taxon>Rhizophagus</taxon>
    </lineage>
</organism>
<dbReference type="EMBL" id="BLAL01000304">
    <property type="protein sequence ID" value="GET02198.1"/>
    <property type="molecule type" value="Genomic_DNA"/>
</dbReference>
<sequence length="507" mass="58963">MEEKSKSLWNVVDDDKYQLHVSISAIDSTTESDDTDEKIVYMEDLAKRRQVYGICGECYEPGTGENWCKPCNAKRFKDKFKNWTSGNKVIDEYIQKSQQNAVYYSKILEWIPFEKFHNITYITKGGFSKIYSAEWPEGFIYYWDIDNQTWCRYNWDKIALKSLNNSSEISSDFFNEVEPFLHIYLWNIIQCYGITQDPKTKEYMMVLDYCDFGNLRSYLNESEEYINCRRKINELQQIARGLLNIHDSGKVHKDFHSGNILFTSYPYISDLGMCQPANNEQPVNKEEGIYGVLPYMAPEVLRGHQYTKAADIYSFGIVMNEFLSEEAPFGNIPHDEFLAIKICKGSRPRIFDDTPELLAKLIMKCWDAEMENRPSAKELYQALKKWNDEIENFIDCNEGKEEGVVNENNGNSKNDYKCDKLESEIISQISKCDKIREKNFESIISNNKSRNVQTHPQAIYTSRLLSFKSLPKPVNSSDISYLQINSVSECFDCKIKSGLNEICQDTN</sequence>
<evidence type="ECO:0000259" key="5">
    <source>
        <dbReference type="PROSITE" id="PS50011"/>
    </source>
</evidence>
<dbReference type="Gene3D" id="1.10.510.10">
    <property type="entry name" value="Transferase(Phosphotransferase) domain 1"/>
    <property type="match status" value="1"/>
</dbReference>
<comment type="caution">
    <text evidence="6">The sequence shown here is derived from an EMBL/GenBank/DDBJ whole genome shotgun (WGS) entry which is preliminary data.</text>
</comment>